<dbReference type="PANTHER" id="PTHR31672">
    <property type="entry name" value="BNACNNG10540D PROTEIN"/>
    <property type="match status" value="1"/>
</dbReference>
<gene>
    <name evidence="2" type="ORF">Sjap_015813</name>
</gene>
<dbReference type="Gene3D" id="1.20.1280.50">
    <property type="match status" value="1"/>
</dbReference>
<dbReference type="EMBL" id="JBBNAE010000006">
    <property type="protein sequence ID" value="KAK9116866.1"/>
    <property type="molecule type" value="Genomic_DNA"/>
</dbReference>
<dbReference type="InterPro" id="IPR036047">
    <property type="entry name" value="F-box-like_dom_sf"/>
</dbReference>
<evidence type="ECO:0000313" key="2">
    <source>
        <dbReference type="EMBL" id="KAK9116866.1"/>
    </source>
</evidence>
<dbReference type="InterPro" id="IPR001810">
    <property type="entry name" value="F-box_dom"/>
</dbReference>
<feature type="domain" description="F-box" evidence="1">
    <location>
        <begin position="28"/>
        <end position="64"/>
    </location>
</feature>
<organism evidence="2 3">
    <name type="scientific">Stephania japonica</name>
    <dbReference type="NCBI Taxonomy" id="461633"/>
    <lineage>
        <taxon>Eukaryota</taxon>
        <taxon>Viridiplantae</taxon>
        <taxon>Streptophyta</taxon>
        <taxon>Embryophyta</taxon>
        <taxon>Tracheophyta</taxon>
        <taxon>Spermatophyta</taxon>
        <taxon>Magnoliopsida</taxon>
        <taxon>Ranunculales</taxon>
        <taxon>Menispermaceae</taxon>
        <taxon>Menispermoideae</taxon>
        <taxon>Cissampelideae</taxon>
        <taxon>Stephania</taxon>
    </lineage>
</organism>
<accession>A0AAP0ILF9</accession>
<keyword evidence="3" id="KW-1185">Reference proteome</keyword>
<dbReference type="Proteomes" id="UP001417504">
    <property type="component" value="Unassembled WGS sequence"/>
</dbReference>
<sequence>MAVVSTEKGKVFIRKKKNKKERSMVTMLPEEVIIEHILPRLPIDQLLRSRVVCKNWKQLIRTDDPVFMSRHFHHNPSTSAGCFSHFYRLNRLGPDLRGERIISTLNIGMGHERDHDAFSVGLTNGFYYGFNRDYSYIFISNLFTKRPAILIPNPNNAALAIALANTPHHHHHLNSNSNYNYNFSPGGFLIVAMVLTCDVRNTFQFQLYSSQTAQWRMSKVADFRPPHWLKAIGGVYDGSCRKVFWSLDTHIVWYDVHADDAGIFQTPVWADPCLLFNYYGGPLYSAIAFCNQNQNQTNGAAELSYTRFQDGCLGIWLLRMTNGSNSDDDVDFKWVKIHSLSLIECDDVMSRFGDTRDTWIYAKVLAQMGSVIHPLSHLGGDLLWVWTRTTNNAIRLFSINLKTPHLKLAYYNDHIPVAMMPFMPRFIPRPF</sequence>
<evidence type="ECO:0000259" key="1">
    <source>
        <dbReference type="Pfam" id="PF00646"/>
    </source>
</evidence>
<evidence type="ECO:0000313" key="3">
    <source>
        <dbReference type="Proteomes" id="UP001417504"/>
    </source>
</evidence>
<reference evidence="2 3" key="1">
    <citation type="submission" date="2024-01" db="EMBL/GenBank/DDBJ databases">
        <title>Genome assemblies of Stephania.</title>
        <authorList>
            <person name="Yang L."/>
        </authorList>
    </citation>
    <scope>NUCLEOTIDE SEQUENCE [LARGE SCALE GENOMIC DNA]</scope>
    <source>
        <strain evidence="2">QJT</strain>
        <tissue evidence="2">Leaf</tissue>
    </source>
</reference>
<proteinExistence type="predicted"/>
<dbReference type="AlphaFoldDB" id="A0AAP0ILF9"/>
<dbReference type="InterPro" id="IPR050796">
    <property type="entry name" value="SCF_F-box_component"/>
</dbReference>
<dbReference type="PANTHER" id="PTHR31672:SF13">
    <property type="entry name" value="F-BOX PROTEIN CPR30-LIKE"/>
    <property type="match status" value="1"/>
</dbReference>
<protein>
    <recommendedName>
        <fullName evidence="1">F-box domain-containing protein</fullName>
    </recommendedName>
</protein>
<comment type="caution">
    <text evidence="2">The sequence shown here is derived from an EMBL/GenBank/DDBJ whole genome shotgun (WGS) entry which is preliminary data.</text>
</comment>
<dbReference type="SUPFAM" id="SSF81383">
    <property type="entry name" value="F-box domain"/>
    <property type="match status" value="1"/>
</dbReference>
<dbReference type="Pfam" id="PF00646">
    <property type="entry name" value="F-box"/>
    <property type="match status" value="1"/>
</dbReference>
<name>A0AAP0ILF9_9MAGN</name>